<protein>
    <submittedName>
        <fullName evidence="2">Uncharacterized protein</fullName>
    </submittedName>
</protein>
<accession>A0A4Y7TJB7</accession>
<keyword evidence="3" id="KW-1185">Reference proteome</keyword>
<keyword evidence="1" id="KW-0472">Membrane</keyword>
<evidence type="ECO:0000313" key="3">
    <source>
        <dbReference type="Proteomes" id="UP000298030"/>
    </source>
</evidence>
<feature type="transmembrane region" description="Helical" evidence="1">
    <location>
        <begin position="161"/>
        <end position="179"/>
    </location>
</feature>
<dbReference type="OrthoDB" id="2638860at2759"/>
<feature type="transmembrane region" description="Helical" evidence="1">
    <location>
        <begin position="199"/>
        <end position="223"/>
    </location>
</feature>
<evidence type="ECO:0000256" key="1">
    <source>
        <dbReference type="SAM" id="Phobius"/>
    </source>
</evidence>
<reference evidence="2 3" key="1">
    <citation type="journal article" date="2019" name="Nat. Ecol. Evol.">
        <title>Megaphylogeny resolves global patterns of mushroom evolution.</title>
        <authorList>
            <person name="Varga T."/>
            <person name="Krizsan K."/>
            <person name="Foldi C."/>
            <person name="Dima B."/>
            <person name="Sanchez-Garcia M."/>
            <person name="Sanchez-Ramirez S."/>
            <person name="Szollosi G.J."/>
            <person name="Szarkandi J.G."/>
            <person name="Papp V."/>
            <person name="Albert L."/>
            <person name="Andreopoulos W."/>
            <person name="Angelini C."/>
            <person name="Antonin V."/>
            <person name="Barry K.W."/>
            <person name="Bougher N.L."/>
            <person name="Buchanan P."/>
            <person name="Buyck B."/>
            <person name="Bense V."/>
            <person name="Catcheside P."/>
            <person name="Chovatia M."/>
            <person name="Cooper J."/>
            <person name="Damon W."/>
            <person name="Desjardin D."/>
            <person name="Finy P."/>
            <person name="Geml J."/>
            <person name="Haridas S."/>
            <person name="Hughes K."/>
            <person name="Justo A."/>
            <person name="Karasinski D."/>
            <person name="Kautmanova I."/>
            <person name="Kiss B."/>
            <person name="Kocsube S."/>
            <person name="Kotiranta H."/>
            <person name="LaButti K.M."/>
            <person name="Lechner B.E."/>
            <person name="Liimatainen K."/>
            <person name="Lipzen A."/>
            <person name="Lukacs Z."/>
            <person name="Mihaltcheva S."/>
            <person name="Morgado L.N."/>
            <person name="Niskanen T."/>
            <person name="Noordeloos M.E."/>
            <person name="Ohm R.A."/>
            <person name="Ortiz-Santana B."/>
            <person name="Ovrebo C."/>
            <person name="Racz N."/>
            <person name="Riley R."/>
            <person name="Savchenko A."/>
            <person name="Shiryaev A."/>
            <person name="Soop K."/>
            <person name="Spirin V."/>
            <person name="Szebenyi C."/>
            <person name="Tomsovsky M."/>
            <person name="Tulloss R.E."/>
            <person name="Uehling J."/>
            <person name="Grigoriev I.V."/>
            <person name="Vagvolgyi C."/>
            <person name="Papp T."/>
            <person name="Martin F.M."/>
            <person name="Miettinen O."/>
            <person name="Hibbett D.S."/>
            <person name="Nagy L.G."/>
        </authorList>
    </citation>
    <scope>NUCLEOTIDE SEQUENCE [LARGE SCALE GENOMIC DNA]</scope>
    <source>
        <strain evidence="2 3">FP101781</strain>
    </source>
</reference>
<proteinExistence type="predicted"/>
<gene>
    <name evidence="2" type="ORF">FA13DRAFT_1707645</name>
</gene>
<organism evidence="2 3">
    <name type="scientific">Coprinellus micaceus</name>
    <name type="common">Glistening ink-cap mushroom</name>
    <name type="synonym">Coprinus micaceus</name>
    <dbReference type="NCBI Taxonomy" id="71717"/>
    <lineage>
        <taxon>Eukaryota</taxon>
        <taxon>Fungi</taxon>
        <taxon>Dikarya</taxon>
        <taxon>Basidiomycota</taxon>
        <taxon>Agaricomycotina</taxon>
        <taxon>Agaricomycetes</taxon>
        <taxon>Agaricomycetidae</taxon>
        <taxon>Agaricales</taxon>
        <taxon>Agaricineae</taxon>
        <taxon>Psathyrellaceae</taxon>
        <taxon>Coprinellus</taxon>
    </lineage>
</organism>
<evidence type="ECO:0000313" key="2">
    <source>
        <dbReference type="EMBL" id="TEB34038.1"/>
    </source>
</evidence>
<comment type="caution">
    <text evidence="2">The sequence shown here is derived from an EMBL/GenBank/DDBJ whole genome shotgun (WGS) entry which is preliminary data.</text>
</comment>
<keyword evidence="1" id="KW-1133">Transmembrane helix</keyword>
<name>A0A4Y7TJB7_COPMI</name>
<dbReference type="Proteomes" id="UP000298030">
    <property type="component" value="Unassembled WGS sequence"/>
</dbReference>
<dbReference type="EMBL" id="QPFP01000010">
    <property type="protein sequence ID" value="TEB34038.1"/>
    <property type="molecule type" value="Genomic_DNA"/>
</dbReference>
<keyword evidence="1" id="KW-0812">Transmembrane</keyword>
<dbReference type="AlphaFoldDB" id="A0A4Y7TJB7"/>
<sequence>MIPEETLANDLSDIGAFLASPNAQEIYYVLTTADDEVSIMFPQKWTFGKVLYFSIRYGNVLSIALDIPKNFRNYFDISPMHVPVRIACDGDLSPPTTFYMTPELNVTFDSGYPCASRFQEARINHGPGDLISLWTYTYQGAARGPLQDWGTPTIKPEIQSYFNFGFTAATTIATMSTFIARYRKQNGRFTRVLRRDGGFYFLAAIGTRLANIIAIFVWVHFYVDCDGDPCAWSLFSPYLRGTPSLPEGENPDFAILMLLQFQYVVIPILVQRLVINVRKVDFMGSQPLASTLLFARSTSSGSDPSGVDSEGEGLGYDLNTAQIPDGINQGAVIT</sequence>
<feature type="transmembrane region" description="Helical" evidence="1">
    <location>
        <begin position="253"/>
        <end position="275"/>
    </location>
</feature>